<evidence type="ECO:0000256" key="1">
    <source>
        <dbReference type="SAM" id="SignalP"/>
    </source>
</evidence>
<dbReference type="KEGG" id="caul:KCG34_06410"/>
<dbReference type="EMBL" id="CP073078">
    <property type="protein sequence ID" value="QUD89510.1"/>
    <property type="molecule type" value="Genomic_DNA"/>
</dbReference>
<gene>
    <name evidence="2" type="ORF">KCG34_06410</name>
</gene>
<proteinExistence type="predicted"/>
<evidence type="ECO:0000313" key="3">
    <source>
        <dbReference type="Proteomes" id="UP000676409"/>
    </source>
</evidence>
<dbReference type="Proteomes" id="UP000676409">
    <property type="component" value="Chromosome"/>
</dbReference>
<organism evidence="2 3">
    <name type="scientific">Phenylobacterium montanum</name>
    <dbReference type="NCBI Taxonomy" id="2823693"/>
    <lineage>
        <taxon>Bacteria</taxon>
        <taxon>Pseudomonadati</taxon>
        <taxon>Pseudomonadota</taxon>
        <taxon>Alphaproteobacteria</taxon>
        <taxon>Caulobacterales</taxon>
        <taxon>Caulobacteraceae</taxon>
        <taxon>Phenylobacterium</taxon>
    </lineage>
</organism>
<feature type="signal peptide" evidence="1">
    <location>
        <begin position="1"/>
        <end position="23"/>
    </location>
</feature>
<accession>A0A975G1R3</accession>
<dbReference type="AlphaFoldDB" id="A0A975G1R3"/>
<reference evidence="2" key="1">
    <citation type="submission" date="2021-04" db="EMBL/GenBank/DDBJ databases">
        <title>The complete genome sequence of Caulobacter sp. S6.</title>
        <authorList>
            <person name="Tang Y."/>
            <person name="Ouyang W."/>
            <person name="Liu Q."/>
            <person name="Huang B."/>
            <person name="Guo Z."/>
            <person name="Lei P."/>
        </authorList>
    </citation>
    <scope>NUCLEOTIDE SEQUENCE</scope>
    <source>
        <strain evidence="2">S6</strain>
    </source>
</reference>
<keyword evidence="3" id="KW-1185">Reference proteome</keyword>
<keyword evidence="1" id="KW-0732">Signal</keyword>
<protein>
    <recommendedName>
        <fullName evidence="4">PRC-barrel domain-containing protein</fullName>
    </recommendedName>
</protein>
<name>A0A975G1R3_9CAUL</name>
<sequence length="129" mass="13426">MRNRLLFAAIGGLVFLAGAFSSAASNVSPSAAGPLHKSLSLAAAPPTSPRVRLSGLQIGTVVVDSSGRMIGVIRKLGLSRDGHPAVLLLHNGSKLDVPASQFALQSDRDEALLLMDRSRLRTMAILNSG</sequence>
<dbReference type="RefSeq" id="WP_211939562.1">
    <property type="nucleotide sequence ID" value="NZ_CP073078.1"/>
</dbReference>
<evidence type="ECO:0008006" key="4">
    <source>
        <dbReference type="Google" id="ProtNLM"/>
    </source>
</evidence>
<evidence type="ECO:0000313" key="2">
    <source>
        <dbReference type="EMBL" id="QUD89510.1"/>
    </source>
</evidence>
<feature type="chain" id="PRO_5037791870" description="PRC-barrel domain-containing protein" evidence="1">
    <location>
        <begin position="24"/>
        <end position="129"/>
    </location>
</feature>